<accession>A0AAD9ABJ2</accession>
<evidence type="ECO:0000313" key="3">
    <source>
        <dbReference type="Proteomes" id="UP001243330"/>
    </source>
</evidence>
<reference evidence="2" key="1">
    <citation type="submission" date="2023-01" db="EMBL/GenBank/DDBJ databases">
        <title>Colletotrichum chrysophilum M932 genome sequence.</title>
        <authorList>
            <person name="Baroncelli R."/>
        </authorList>
    </citation>
    <scope>NUCLEOTIDE SEQUENCE</scope>
    <source>
        <strain evidence="2">M932</strain>
    </source>
</reference>
<sequence length="244" mass="27650">MSEERVRKASRQSSFPRMHISVILLSTIIAASLGACFFLSSKYFFQKTRSFEIWAMGAKNSIPDHILRQEDYTYNMGGETYIELDPESTKVRSSFGLGPGARVQGWPSKGGTYVLRDCVRLELDFLEVDRFKPSRRSDDQEEEDAHCERMRKLGATWWKSDQALAVAELFGAKEKTHLQDPVIIVGWPANGGVWVLTKPRIEAIKMGTGIIKLAKDMEERCHLIKELGGVFYEDPKESPDLDLA</sequence>
<dbReference type="EMBL" id="JAQOWY010000299">
    <property type="protein sequence ID" value="KAK1844749.1"/>
    <property type="molecule type" value="Genomic_DNA"/>
</dbReference>
<dbReference type="AlphaFoldDB" id="A0AAD9ABJ2"/>
<keyword evidence="1" id="KW-0472">Membrane</keyword>
<comment type="caution">
    <text evidence="2">The sequence shown here is derived from an EMBL/GenBank/DDBJ whole genome shotgun (WGS) entry which is preliminary data.</text>
</comment>
<evidence type="ECO:0000313" key="2">
    <source>
        <dbReference type="EMBL" id="KAK1844749.1"/>
    </source>
</evidence>
<proteinExistence type="predicted"/>
<protein>
    <submittedName>
        <fullName evidence="2">Uncharacterized protein</fullName>
    </submittedName>
</protein>
<dbReference type="Proteomes" id="UP001243330">
    <property type="component" value="Unassembled WGS sequence"/>
</dbReference>
<evidence type="ECO:0000256" key="1">
    <source>
        <dbReference type="SAM" id="Phobius"/>
    </source>
</evidence>
<gene>
    <name evidence="2" type="ORF">CCHR01_12625</name>
</gene>
<feature type="transmembrane region" description="Helical" evidence="1">
    <location>
        <begin position="20"/>
        <end position="40"/>
    </location>
</feature>
<keyword evidence="1" id="KW-1133">Transmembrane helix</keyword>
<keyword evidence="3" id="KW-1185">Reference proteome</keyword>
<organism evidence="2 3">
    <name type="scientific">Colletotrichum chrysophilum</name>
    <dbReference type="NCBI Taxonomy" id="1836956"/>
    <lineage>
        <taxon>Eukaryota</taxon>
        <taxon>Fungi</taxon>
        <taxon>Dikarya</taxon>
        <taxon>Ascomycota</taxon>
        <taxon>Pezizomycotina</taxon>
        <taxon>Sordariomycetes</taxon>
        <taxon>Hypocreomycetidae</taxon>
        <taxon>Glomerellales</taxon>
        <taxon>Glomerellaceae</taxon>
        <taxon>Colletotrichum</taxon>
        <taxon>Colletotrichum gloeosporioides species complex</taxon>
    </lineage>
</organism>
<name>A0AAD9ABJ2_9PEZI</name>
<keyword evidence="1" id="KW-0812">Transmembrane</keyword>